<dbReference type="GO" id="GO:0004177">
    <property type="term" value="F:aminopeptidase activity"/>
    <property type="evidence" value="ECO:0007669"/>
    <property type="project" value="UniProtKB-KW"/>
</dbReference>
<dbReference type="EC" id="3.4.11.5" evidence="1"/>
<keyword evidence="1" id="KW-0645">Protease</keyword>
<proteinExistence type="predicted"/>
<dbReference type="EMBL" id="CP017839">
    <property type="protein sequence ID" value="APA98416.1"/>
    <property type="molecule type" value="Genomic_DNA"/>
</dbReference>
<evidence type="ECO:0000313" key="2">
    <source>
        <dbReference type="Proteomes" id="UP000180166"/>
    </source>
</evidence>
<protein>
    <submittedName>
        <fullName evidence="1">Prolyl aminopeptidase</fullName>
        <ecNumber evidence="1">3.4.11.5</ecNumber>
    </submittedName>
</protein>
<name>A0ABC8AVK0_9NOCA</name>
<gene>
    <name evidence="1" type="ORF">NS506_04368</name>
</gene>
<accession>A0ABC8AVK0</accession>
<keyword evidence="1" id="KW-0031">Aminopeptidase</keyword>
<keyword evidence="1" id="KW-0378">Hydrolase</keyword>
<organism evidence="1 2">
    <name type="scientific">Nocardia seriolae</name>
    <dbReference type="NCBI Taxonomy" id="37332"/>
    <lineage>
        <taxon>Bacteria</taxon>
        <taxon>Bacillati</taxon>
        <taxon>Actinomycetota</taxon>
        <taxon>Actinomycetes</taxon>
        <taxon>Mycobacteriales</taxon>
        <taxon>Nocardiaceae</taxon>
        <taxon>Nocardia</taxon>
    </lineage>
</organism>
<reference evidence="1 2" key="1">
    <citation type="submission" date="2016-10" db="EMBL/GenBank/DDBJ databases">
        <title>Genome sequence of Nocardia seriolae strain EM150506, isolated from Anguila japonica.</title>
        <authorList>
            <person name="Han H.-J."/>
        </authorList>
    </citation>
    <scope>NUCLEOTIDE SEQUENCE [LARGE SCALE GENOMIC DNA]</scope>
    <source>
        <strain evidence="1 2">EM150506</strain>
    </source>
</reference>
<sequence>MRPMTSTAIGLASAVTGLAVGYRLFARKLCINWGATAEEAAKGMAGDGLLADPDFLTTRAVTINATPDRIRPWLIQIGPGRGGAYTYDWIENLLGLDIHSADEILPQFQNLAVDDVLPLGDSGPQMRVAVLERPTAFALASTDHHWVWSFELHETATDTRLLSRNRITLPEPTLPQRLLYTYIMEPGSLIMESKMLLGIKQRAERIRALPAPASAVPMALPAHDADLDAPTRTLGV</sequence>
<dbReference type="KEGG" id="nsr:NS506_04368"/>
<evidence type="ECO:0000313" key="1">
    <source>
        <dbReference type="EMBL" id="APA98416.1"/>
    </source>
</evidence>
<dbReference type="AlphaFoldDB" id="A0ABC8AVK0"/>
<dbReference type="Proteomes" id="UP000180166">
    <property type="component" value="Chromosome"/>
</dbReference>